<dbReference type="GO" id="GO:0008195">
    <property type="term" value="F:phosphatidate phosphatase activity"/>
    <property type="evidence" value="ECO:0007669"/>
    <property type="project" value="TreeGrafter"/>
</dbReference>
<evidence type="ECO:0000256" key="2">
    <source>
        <dbReference type="ARBA" id="ARBA00008816"/>
    </source>
</evidence>
<feature type="domain" description="Phosphatidic acid phosphatase type 2/haloperoxidase" evidence="8">
    <location>
        <begin position="72"/>
        <end position="217"/>
    </location>
</feature>
<feature type="transmembrane region" description="Helical" evidence="7">
    <location>
        <begin position="35"/>
        <end position="55"/>
    </location>
</feature>
<evidence type="ECO:0000256" key="5">
    <source>
        <dbReference type="ARBA" id="ARBA00023136"/>
    </source>
</evidence>
<reference evidence="10" key="1">
    <citation type="submission" date="2016-05" db="EMBL/GenBank/DDBJ databases">
        <title>Comparative genomics of biotechnologically important yeasts.</title>
        <authorList>
            <consortium name="DOE Joint Genome Institute"/>
            <person name="Riley R."/>
            <person name="Haridas S."/>
            <person name="Wolfe K.H."/>
            <person name="Lopes M.R."/>
            <person name="Hittinger C.T."/>
            <person name="Goker M."/>
            <person name="Salamov A."/>
            <person name="Wisecaver J."/>
            <person name="Long T.M."/>
            <person name="Aerts A.L."/>
            <person name="Barry K."/>
            <person name="Choi C."/>
            <person name="Clum A."/>
            <person name="Coughlan A.Y."/>
            <person name="Deshpande S."/>
            <person name="Douglass A.P."/>
            <person name="Hanson S.J."/>
            <person name="Klenk H.-P."/>
            <person name="Labutti K."/>
            <person name="Lapidus A."/>
            <person name="Lindquist E."/>
            <person name="Lipzen A."/>
            <person name="Meier-Kolthoff J.P."/>
            <person name="Ohm R.A."/>
            <person name="Otillar R.P."/>
            <person name="Pangilinan J."/>
            <person name="Peng Y."/>
            <person name="Rokas A."/>
            <person name="Rosa C.A."/>
            <person name="Scheuner C."/>
            <person name="Sibirny A.A."/>
            <person name="Slot J.C."/>
            <person name="Stielow J.B."/>
            <person name="Sun H."/>
            <person name="Kurtzman C.P."/>
            <person name="Blackwell M."/>
            <person name="Grigoriev I.V."/>
            <person name="Jeffries T.W."/>
        </authorList>
    </citation>
    <scope>NUCLEOTIDE SEQUENCE [LARGE SCALE GENOMIC DNA]</scope>
    <source>
        <strain evidence="10">NRRL Y-2460</strain>
    </source>
</reference>
<evidence type="ECO:0000256" key="3">
    <source>
        <dbReference type="ARBA" id="ARBA00022692"/>
    </source>
</evidence>
<feature type="transmembrane region" description="Helical" evidence="7">
    <location>
        <begin position="201"/>
        <end position="220"/>
    </location>
</feature>
<dbReference type="InterPro" id="IPR000326">
    <property type="entry name" value="PAP2/HPO"/>
</dbReference>
<keyword evidence="10" id="KW-1185">Reference proteome</keyword>
<dbReference type="OrthoDB" id="8907274at2759"/>
<evidence type="ECO:0000313" key="9">
    <source>
        <dbReference type="EMBL" id="ODV96017.1"/>
    </source>
</evidence>
<evidence type="ECO:0000313" key="10">
    <source>
        <dbReference type="Proteomes" id="UP000094236"/>
    </source>
</evidence>
<sequence length="330" mass="37193">MTYGYYAVPRYHEFSLQDDSIKYTYFPEIVTAVPIWFLVMLAVGLPCIAIVLTSITSSEFPMRRRLWDIHCGILCLLGSMALDLMIICTLKNVSGLPRPDMLERCQPISFELPAPNQLSNVGICSNPNFLLINEGFRSFPSGHASVVFVGATIQALFTAGKCRLFDGRSISLKVLFVISPFPIATYVACSRISDNRHFIRDIIAGTLIGISVASFMYHQYFKAPFDLNNGGRAYHPRKIGVQFIYSREEEFWIIDDAPDRESFTTRTNNNKVNKKFTLSATELPLFSSPHRSHHVPAPPHVPNHVPTTSTNDDKILLKLSNIKEKEKSRS</sequence>
<dbReference type="CDD" id="cd03390">
    <property type="entry name" value="PAP2_containing_1_like"/>
    <property type="match status" value="1"/>
</dbReference>
<organism evidence="9 10">
    <name type="scientific">Pachysolen tannophilus NRRL Y-2460</name>
    <dbReference type="NCBI Taxonomy" id="669874"/>
    <lineage>
        <taxon>Eukaryota</taxon>
        <taxon>Fungi</taxon>
        <taxon>Dikarya</taxon>
        <taxon>Ascomycota</taxon>
        <taxon>Saccharomycotina</taxon>
        <taxon>Pichiomycetes</taxon>
        <taxon>Pachysolenaceae</taxon>
        <taxon>Pachysolen</taxon>
    </lineage>
</organism>
<dbReference type="InterPro" id="IPR036938">
    <property type="entry name" value="PAP2/HPO_sf"/>
</dbReference>
<comment type="similarity">
    <text evidence="2">Belongs to the PA-phosphatase related phosphoesterase family.</text>
</comment>
<accession>A0A1E4TWA4</accession>
<dbReference type="PANTHER" id="PTHR10165:SF192">
    <property type="entry name" value="PHOSPHATIDIC ACID PHOSPHATASE TYPE 2_HALOPEROXIDASE DOMAIN-CONTAINING PROTEIN"/>
    <property type="match status" value="1"/>
</dbReference>
<dbReference type="AlphaFoldDB" id="A0A1E4TWA4"/>
<dbReference type="InterPro" id="IPR043216">
    <property type="entry name" value="PAP-like"/>
</dbReference>
<dbReference type="Gene3D" id="1.20.144.10">
    <property type="entry name" value="Phosphatidic acid phosphatase type 2/haloperoxidase"/>
    <property type="match status" value="1"/>
</dbReference>
<evidence type="ECO:0000259" key="8">
    <source>
        <dbReference type="SMART" id="SM00014"/>
    </source>
</evidence>
<feature type="region of interest" description="Disordered" evidence="6">
    <location>
        <begin position="295"/>
        <end position="314"/>
    </location>
</feature>
<evidence type="ECO:0000256" key="4">
    <source>
        <dbReference type="ARBA" id="ARBA00022989"/>
    </source>
</evidence>
<dbReference type="PANTHER" id="PTHR10165">
    <property type="entry name" value="LIPID PHOSPHATE PHOSPHATASE"/>
    <property type="match status" value="1"/>
</dbReference>
<protein>
    <recommendedName>
        <fullName evidence="8">Phosphatidic acid phosphatase type 2/haloperoxidase domain-containing protein</fullName>
    </recommendedName>
</protein>
<dbReference type="Pfam" id="PF01569">
    <property type="entry name" value="PAP2"/>
    <property type="match status" value="1"/>
</dbReference>
<gene>
    <name evidence="9" type="ORF">PACTADRAFT_49438</name>
</gene>
<evidence type="ECO:0000256" key="7">
    <source>
        <dbReference type="SAM" id="Phobius"/>
    </source>
</evidence>
<dbReference type="SUPFAM" id="SSF48317">
    <property type="entry name" value="Acid phosphatase/Vanadium-dependent haloperoxidase"/>
    <property type="match status" value="1"/>
</dbReference>
<feature type="transmembrane region" description="Helical" evidence="7">
    <location>
        <begin position="170"/>
        <end position="189"/>
    </location>
</feature>
<dbReference type="EMBL" id="KV454013">
    <property type="protein sequence ID" value="ODV96017.1"/>
    <property type="molecule type" value="Genomic_DNA"/>
</dbReference>
<dbReference type="GO" id="GO:0016020">
    <property type="term" value="C:membrane"/>
    <property type="evidence" value="ECO:0007669"/>
    <property type="project" value="UniProtKB-SubCell"/>
</dbReference>
<dbReference type="Proteomes" id="UP000094236">
    <property type="component" value="Unassembled WGS sequence"/>
</dbReference>
<dbReference type="STRING" id="669874.A0A1E4TWA4"/>
<name>A0A1E4TWA4_PACTA</name>
<dbReference type="GO" id="GO:0046839">
    <property type="term" value="P:phospholipid dephosphorylation"/>
    <property type="evidence" value="ECO:0007669"/>
    <property type="project" value="TreeGrafter"/>
</dbReference>
<dbReference type="SMART" id="SM00014">
    <property type="entry name" value="acidPPc"/>
    <property type="match status" value="1"/>
</dbReference>
<evidence type="ECO:0000256" key="6">
    <source>
        <dbReference type="SAM" id="MobiDB-lite"/>
    </source>
</evidence>
<evidence type="ECO:0000256" key="1">
    <source>
        <dbReference type="ARBA" id="ARBA00004141"/>
    </source>
</evidence>
<keyword evidence="4 7" id="KW-1133">Transmembrane helix</keyword>
<dbReference type="GO" id="GO:0006644">
    <property type="term" value="P:phospholipid metabolic process"/>
    <property type="evidence" value="ECO:0007669"/>
    <property type="project" value="InterPro"/>
</dbReference>
<keyword evidence="3 7" id="KW-0812">Transmembrane</keyword>
<proteinExistence type="inferred from homology"/>
<feature type="transmembrane region" description="Helical" evidence="7">
    <location>
        <begin position="67"/>
        <end position="87"/>
    </location>
</feature>
<comment type="subcellular location">
    <subcellularLocation>
        <location evidence="1">Membrane</location>
        <topology evidence="1">Multi-pass membrane protein</topology>
    </subcellularLocation>
</comment>
<keyword evidence="5 7" id="KW-0472">Membrane</keyword>